<protein>
    <submittedName>
        <fullName evidence="3">Rhodanese-related sulfurtransferase</fullName>
    </submittedName>
</protein>
<evidence type="ECO:0000256" key="1">
    <source>
        <dbReference type="SAM" id="MobiDB-lite"/>
    </source>
</evidence>
<proteinExistence type="predicted"/>
<dbReference type="PROSITE" id="PS50206">
    <property type="entry name" value="RHODANESE_3"/>
    <property type="match status" value="1"/>
</dbReference>
<evidence type="ECO:0000259" key="2">
    <source>
        <dbReference type="PROSITE" id="PS50206"/>
    </source>
</evidence>
<sequence length="79" mass="8419">MTTIDTATLHDWQRRHRDFTLVDTLPAEAFAKGHLPGAINIVSDDIMDAAPAGFPRGRRPSSCIVPARTASGPAVPPNA</sequence>
<accession>A0A839VAW3</accession>
<name>A0A839VAW3_9GAMM</name>
<comment type="caution">
    <text evidence="3">The sequence shown here is derived from an EMBL/GenBank/DDBJ whole genome shotgun (WGS) entry which is preliminary data.</text>
</comment>
<organism evidence="3 4">
    <name type="scientific">Halomonas cerina</name>
    <dbReference type="NCBI Taxonomy" id="447424"/>
    <lineage>
        <taxon>Bacteria</taxon>
        <taxon>Pseudomonadati</taxon>
        <taxon>Pseudomonadota</taxon>
        <taxon>Gammaproteobacteria</taxon>
        <taxon>Oceanospirillales</taxon>
        <taxon>Halomonadaceae</taxon>
        <taxon>Halomonas</taxon>
    </lineage>
</organism>
<dbReference type="InterPro" id="IPR036873">
    <property type="entry name" value="Rhodanese-like_dom_sf"/>
</dbReference>
<gene>
    <name evidence="3" type="ORF">FHR94_001071</name>
</gene>
<dbReference type="EMBL" id="JACHXP010000004">
    <property type="protein sequence ID" value="MBB3189847.1"/>
    <property type="molecule type" value="Genomic_DNA"/>
</dbReference>
<dbReference type="Gene3D" id="3.40.250.10">
    <property type="entry name" value="Rhodanese-like domain"/>
    <property type="match status" value="1"/>
</dbReference>
<dbReference type="SUPFAM" id="SSF52821">
    <property type="entry name" value="Rhodanese/Cell cycle control phosphatase"/>
    <property type="match status" value="1"/>
</dbReference>
<reference evidence="3 4" key="1">
    <citation type="submission" date="2020-08" db="EMBL/GenBank/DDBJ databases">
        <title>Genomic Encyclopedia of Type Strains, Phase III (KMG-III): the genomes of soil and plant-associated and newly described type strains.</title>
        <authorList>
            <person name="Whitman W."/>
        </authorList>
    </citation>
    <scope>NUCLEOTIDE SEQUENCE [LARGE SCALE GENOMIC DNA]</scope>
    <source>
        <strain evidence="3 4">CECT 7282</strain>
    </source>
</reference>
<feature type="domain" description="Rhodanese" evidence="2">
    <location>
        <begin position="15"/>
        <end position="48"/>
    </location>
</feature>
<dbReference type="Proteomes" id="UP000547614">
    <property type="component" value="Unassembled WGS sequence"/>
</dbReference>
<dbReference type="InterPro" id="IPR001763">
    <property type="entry name" value="Rhodanese-like_dom"/>
</dbReference>
<keyword evidence="3" id="KW-0808">Transferase</keyword>
<evidence type="ECO:0000313" key="4">
    <source>
        <dbReference type="Proteomes" id="UP000547614"/>
    </source>
</evidence>
<dbReference type="GO" id="GO:0004792">
    <property type="term" value="F:thiosulfate-cyanide sulfurtransferase activity"/>
    <property type="evidence" value="ECO:0007669"/>
    <property type="project" value="InterPro"/>
</dbReference>
<dbReference type="Pfam" id="PF00581">
    <property type="entry name" value="Rhodanese"/>
    <property type="match status" value="1"/>
</dbReference>
<keyword evidence="4" id="KW-1185">Reference proteome</keyword>
<dbReference type="PROSITE" id="PS00380">
    <property type="entry name" value="RHODANESE_1"/>
    <property type="match status" value="1"/>
</dbReference>
<feature type="region of interest" description="Disordered" evidence="1">
    <location>
        <begin position="57"/>
        <end position="79"/>
    </location>
</feature>
<dbReference type="AlphaFoldDB" id="A0A839VAW3"/>
<dbReference type="RefSeq" id="WP_183324596.1">
    <property type="nucleotide sequence ID" value="NZ_JACHXP010000004.1"/>
</dbReference>
<dbReference type="InterPro" id="IPR001307">
    <property type="entry name" value="Thiosulphate_STrfase_CS"/>
</dbReference>
<evidence type="ECO:0000313" key="3">
    <source>
        <dbReference type="EMBL" id="MBB3189847.1"/>
    </source>
</evidence>